<evidence type="ECO:0000313" key="2">
    <source>
        <dbReference type="EMBL" id="MFD1344495.1"/>
    </source>
</evidence>
<dbReference type="GO" id="GO:0016746">
    <property type="term" value="F:acyltransferase activity"/>
    <property type="evidence" value="ECO:0007669"/>
    <property type="project" value="UniProtKB-KW"/>
</dbReference>
<dbReference type="SUPFAM" id="SSF55729">
    <property type="entry name" value="Acyl-CoA N-acyltransferases (Nat)"/>
    <property type="match status" value="1"/>
</dbReference>
<dbReference type="Proteomes" id="UP001597135">
    <property type="component" value="Unassembled WGS sequence"/>
</dbReference>
<dbReference type="InterPro" id="IPR016181">
    <property type="entry name" value="Acyl_CoA_acyltransferase"/>
</dbReference>
<organism evidence="2 3">
    <name type="scientific">Litorisediminicola beolgyonensis</name>
    <dbReference type="NCBI Taxonomy" id="1173614"/>
    <lineage>
        <taxon>Bacteria</taxon>
        <taxon>Pseudomonadati</taxon>
        <taxon>Pseudomonadota</taxon>
        <taxon>Alphaproteobacteria</taxon>
        <taxon>Rhodobacterales</taxon>
        <taxon>Paracoccaceae</taxon>
        <taxon>Litorisediminicola</taxon>
    </lineage>
</organism>
<accession>A0ABW3ZMX5</accession>
<dbReference type="EC" id="2.3.-.-" evidence="2"/>
<evidence type="ECO:0000313" key="3">
    <source>
        <dbReference type="Proteomes" id="UP001597135"/>
    </source>
</evidence>
<dbReference type="PROSITE" id="PS51186">
    <property type="entry name" value="GNAT"/>
    <property type="match status" value="1"/>
</dbReference>
<dbReference type="InterPro" id="IPR052742">
    <property type="entry name" value="Mito_N-acetyltransferase"/>
</dbReference>
<name>A0ABW3ZMX5_9RHOB</name>
<comment type="caution">
    <text evidence="2">The sequence shown here is derived from an EMBL/GenBank/DDBJ whole genome shotgun (WGS) entry which is preliminary data.</text>
</comment>
<dbReference type="EMBL" id="JBHTMU010000053">
    <property type="protein sequence ID" value="MFD1344495.1"/>
    <property type="molecule type" value="Genomic_DNA"/>
</dbReference>
<dbReference type="Gene3D" id="3.40.630.30">
    <property type="match status" value="1"/>
</dbReference>
<keyword evidence="3" id="KW-1185">Reference proteome</keyword>
<feature type="domain" description="N-acetyltransferase" evidence="1">
    <location>
        <begin position="1"/>
        <end position="163"/>
    </location>
</feature>
<keyword evidence="2" id="KW-0808">Transferase</keyword>
<dbReference type="PANTHER" id="PTHR43138:SF1">
    <property type="entry name" value="N-ACETYLTRANSFERASE ACA1"/>
    <property type="match status" value="1"/>
</dbReference>
<dbReference type="PANTHER" id="PTHR43138">
    <property type="entry name" value="ACETYLTRANSFERASE, GNAT FAMILY"/>
    <property type="match status" value="1"/>
</dbReference>
<evidence type="ECO:0000259" key="1">
    <source>
        <dbReference type="PROSITE" id="PS51186"/>
    </source>
</evidence>
<protein>
    <submittedName>
        <fullName evidence="2">GNAT family N-acetyltransferase</fullName>
        <ecNumber evidence="2">2.3.-.-</ecNumber>
    </submittedName>
</protein>
<dbReference type="InterPro" id="IPR000182">
    <property type="entry name" value="GNAT_dom"/>
</dbReference>
<reference evidence="3" key="1">
    <citation type="journal article" date="2019" name="Int. J. Syst. Evol. Microbiol.">
        <title>The Global Catalogue of Microorganisms (GCM) 10K type strain sequencing project: providing services to taxonomists for standard genome sequencing and annotation.</title>
        <authorList>
            <consortium name="The Broad Institute Genomics Platform"/>
            <consortium name="The Broad Institute Genome Sequencing Center for Infectious Disease"/>
            <person name="Wu L."/>
            <person name="Ma J."/>
        </authorList>
    </citation>
    <scope>NUCLEOTIDE SEQUENCE [LARGE SCALE GENOMIC DNA]</scope>
    <source>
        <strain evidence="3">CCUG 62953</strain>
    </source>
</reference>
<proteinExistence type="predicted"/>
<keyword evidence="2" id="KW-0012">Acyltransferase</keyword>
<sequence length="163" mass="17477">MIIRPATPADDDAIWRVLRPAIESGAVFTAPPQGGREGAFAYWRPAHAENFVAEIDGRVVGTSYLRPNNPPGGHADHICNAGYCTAPEAAGRGVARELLTHSLETARARGFTAMQYNFVVATNARAIATWERAGFAVVGRLPGAFRHPEAGPVDALVMWKSLV</sequence>
<dbReference type="RefSeq" id="WP_386806075.1">
    <property type="nucleotide sequence ID" value="NZ_JBHTMU010000053.1"/>
</dbReference>
<dbReference type="CDD" id="cd04301">
    <property type="entry name" value="NAT_SF"/>
    <property type="match status" value="1"/>
</dbReference>
<gene>
    <name evidence="2" type="ORF">ACFQ4E_18840</name>
</gene>
<dbReference type="Pfam" id="PF00583">
    <property type="entry name" value="Acetyltransf_1"/>
    <property type="match status" value="1"/>
</dbReference>